<proteinExistence type="predicted"/>
<sequence length="154" mass="18249">MKFRVKLSSSSLIIYLKIENYSLVLNKYDDNWVTVNLRIQGSGLDVNYRLNSLLSEEIDELLDEIHKLFSKADYENKLVSLEEDFEFIFSSSEKQKTMQVRYFLDDNRNFIAFNIGDNELEHFYIYLQLVTGKRTVDDVVVQNYIDSGIFQEWT</sequence>
<dbReference type="AlphaFoldDB" id="A0A6B2FVB9"/>
<gene>
    <name evidence="1" type="ORF">GWG61_07375</name>
</gene>
<accession>A0A6B2FVB9</accession>
<dbReference type="EMBL" id="JAADJO010000017">
    <property type="protein sequence ID" value="NDJ74294.1"/>
    <property type="molecule type" value="Genomic_DNA"/>
</dbReference>
<evidence type="ECO:0000313" key="1">
    <source>
        <dbReference type="EMBL" id="NDJ74294.1"/>
    </source>
</evidence>
<protein>
    <submittedName>
        <fullName evidence="1">Uncharacterized protein</fullName>
    </submittedName>
</protein>
<dbReference type="InterPro" id="IPR056510">
    <property type="entry name" value="WapI"/>
</dbReference>
<organism evidence="1">
    <name type="scientific">Lactobacillus paragasseri</name>
    <dbReference type="NCBI Taxonomy" id="2107999"/>
    <lineage>
        <taxon>Bacteria</taxon>
        <taxon>Bacillati</taxon>
        <taxon>Bacillota</taxon>
        <taxon>Bacilli</taxon>
        <taxon>Lactobacillales</taxon>
        <taxon>Lactobacillaceae</taxon>
        <taxon>Lactobacillus</taxon>
    </lineage>
</organism>
<dbReference type="RefSeq" id="WP_162014166.1">
    <property type="nucleotide sequence ID" value="NZ_CAZZQF010000001.1"/>
</dbReference>
<dbReference type="Pfam" id="PF24716">
    <property type="entry name" value="WapI"/>
    <property type="match status" value="1"/>
</dbReference>
<name>A0A6B2FVB9_9LACO</name>
<comment type="caution">
    <text evidence="1">The sequence shown here is derived from an EMBL/GenBank/DDBJ whole genome shotgun (WGS) entry which is preliminary data.</text>
</comment>
<reference evidence="1" key="1">
    <citation type="submission" date="2020-01" db="EMBL/GenBank/DDBJ databases">
        <title>Vaginal microbiome of pregnant Indian women: Insights into the genome of dominants Lactobacillus species.</title>
        <authorList>
            <person name="Das B."/>
            <person name="Mehta O."/>
            <person name="Ghosh T.S."/>
            <person name="Kothidar A."/>
            <person name="Gowtham M.R."/>
            <person name="Mitra R."/>
            <person name="Kshetrapal P."/>
            <person name="Wadhwa N."/>
            <person name="Thiruvengadam R."/>
            <person name="Nair G.B."/>
            <person name="Bhatnagar S."/>
            <person name="Das B."/>
        </authorList>
    </citation>
    <scope>NUCLEOTIDE SEQUENCE</scope>
    <source>
        <strain evidence="1">Indica</strain>
    </source>
</reference>